<dbReference type="Pfam" id="PF03176">
    <property type="entry name" value="MMPL"/>
    <property type="match status" value="2"/>
</dbReference>
<feature type="transmembrane region" description="Helical" evidence="6">
    <location>
        <begin position="301"/>
        <end position="326"/>
    </location>
</feature>
<evidence type="ECO:0000256" key="5">
    <source>
        <dbReference type="ARBA" id="ARBA00023136"/>
    </source>
</evidence>
<keyword evidence="5 6" id="KW-0472">Membrane</keyword>
<feature type="transmembrane region" description="Helical" evidence="6">
    <location>
        <begin position="659"/>
        <end position="680"/>
    </location>
</feature>
<comment type="subcellular location">
    <subcellularLocation>
        <location evidence="1">Cell membrane</location>
        <topology evidence="1">Multi-pass membrane protein</topology>
    </subcellularLocation>
</comment>
<dbReference type="Proteomes" id="UP001327225">
    <property type="component" value="Chromosome"/>
</dbReference>
<feature type="domain" description="SSD" evidence="7">
    <location>
        <begin position="208"/>
        <end position="325"/>
    </location>
</feature>
<keyword evidence="2" id="KW-1003">Cell membrane</keyword>
<dbReference type="InterPro" id="IPR050545">
    <property type="entry name" value="Mycobact_MmpL"/>
</dbReference>
<gene>
    <name evidence="8" type="ORF">SHK19_20350</name>
</gene>
<accession>A0ABZ0ZQ01</accession>
<organism evidence="8 9">
    <name type="scientific">Nocardioides bizhenqiangii</name>
    <dbReference type="NCBI Taxonomy" id="3095076"/>
    <lineage>
        <taxon>Bacteria</taxon>
        <taxon>Bacillati</taxon>
        <taxon>Actinomycetota</taxon>
        <taxon>Actinomycetes</taxon>
        <taxon>Propionibacteriales</taxon>
        <taxon>Nocardioidaceae</taxon>
        <taxon>Nocardioides</taxon>
    </lineage>
</organism>
<evidence type="ECO:0000313" key="9">
    <source>
        <dbReference type="Proteomes" id="UP001327225"/>
    </source>
</evidence>
<proteinExistence type="predicted"/>
<dbReference type="RefSeq" id="WP_322454580.1">
    <property type="nucleotide sequence ID" value="NZ_CP141059.1"/>
</dbReference>
<keyword evidence="3 6" id="KW-0812">Transmembrane</keyword>
<evidence type="ECO:0000256" key="1">
    <source>
        <dbReference type="ARBA" id="ARBA00004651"/>
    </source>
</evidence>
<keyword evidence="4 6" id="KW-1133">Transmembrane helix</keyword>
<dbReference type="PROSITE" id="PS50156">
    <property type="entry name" value="SSD"/>
    <property type="match status" value="1"/>
</dbReference>
<feature type="transmembrane region" description="Helical" evidence="6">
    <location>
        <begin position="269"/>
        <end position="289"/>
    </location>
</feature>
<dbReference type="PANTHER" id="PTHR33406:SF13">
    <property type="entry name" value="MEMBRANE PROTEIN YDFJ"/>
    <property type="match status" value="1"/>
</dbReference>
<name>A0ABZ0ZQ01_9ACTN</name>
<dbReference type="SUPFAM" id="SSF82866">
    <property type="entry name" value="Multidrug efflux transporter AcrB transmembrane domain"/>
    <property type="match status" value="2"/>
</dbReference>
<evidence type="ECO:0000259" key="7">
    <source>
        <dbReference type="PROSITE" id="PS50156"/>
    </source>
</evidence>
<feature type="transmembrane region" description="Helical" evidence="6">
    <location>
        <begin position="583"/>
        <end position="602"/>
    </location>
</feature>
<feature type="transmembrane region" description="Helical" evidence="6">
    <location>
        <begin position="362"/>
        <end position="386"/>
    </location>
</feature>
<evidence type="ECO:0000256" key="4">
    <source>
        <dbReference type="ARBA" id="ARBA00022989"/>
    </source>
</evidence>
<sequence>MSHFLYRIGNFAGRHPWRVIAAWIFVAGAVFMLNSSQGGEYDESFSLPGSESQRAADAIEDRFPQETLYSSNVIFHSDNGLTDPATKAAIEQAVEQLTEGEHVVAVSSPYDPRGPTVSEDGQTAFATVAFDIEKVGIEELDAAEEAVQDVRDAGIQVEYDGGLGYADLPAGGNSELIGVLLAVVILAVAFGSLVAMSLPIGTALLAIVVGSSGIGIMAGVVAVPKITGIVAMMLGLGVGIDYALFILTRHRQNLAAGQSVPVAIGRANATAGLSVLFAGVTVMVAILGLKLSGIPMMEKMGYGSAIMVAVVMLASITLLPAILGVVKHRVNSARVPFVKQKPVDNPDAASAKWAARVVAKPLRYGGAAAVVLGILAIPVFSMHLGFADAGNDAPDTTTRKSYDLMAEGYGAGINGPLQVVLDADGATIPSGAIERISTALASEPGVASVDPPSTNEAGDIAIISVVPTTSPQDAETGELLEQIREDTIPAALDGTGVEASVTGNTALTEDVSSRLQDRMPLFLGAVIGLSFLLLMVVFRSVLVPLKAAALNVLGVGAAYGVIVAVFQWGWFANLIGVHESVPIMPLAPMLMFAILFGLSMDYEVFLMSRVREQYRKHFDPRRAVVEGVGSTARVITCAALIMIGVFSSFMLDVDVTTKMFGLGLAVAVLLDVTLIRMVLVPAAMSLLGHRAWWLPAWLERRLPSIDIEGGAYDGEELPVLEPVADEPEREAALV</sequence>
<feature type="transmembrane region" description="Helical" evidence="6">
    <location>
        <begin position="623"/>
        <end position="647"/>
    </location>
</feature>
<feature type="transmembrane region" description="Helical" evidence="6">
    <location>
        <begin position="176"/>
        <end position="196"/>
    </location>
</feature>
<dbReference type="EMBL" id="CP141059">
    <property type="protein sequence ID" value="WQQ26298.1"/>
    <property type="molecule type" value="Genomic_DNA"/>
</dbReference>
<evidence type="ECO:0000313" key="8">
    <source>
        <dbReference type="EMBL" id="WQQ26298.1"/>
    </source>
</evidence>
<feature type="transmembrane region" description="Helical" evidence="6">
    <location>
        <begin position="229"/>
        <end position="248"/>
    </location>
</feature>
<reference evidence="9" key="1">
    <citation type="submission" date="2023-12" db="EMBL/GenBank/DDBJ databases">
        <title>Novel species in genus Nocardioides.</title>
        <authorList>
            <person name="Zhou H."/>
        </authorList>
    </citation>
    <scope>NUCLEOTIDE SEQUENCE [LARGE SCALE GENOMIC DNA]</scope>
    <source>
        <strain evidence="9">HM61</strain>
    </source>
</reference>
<feature type="transmembrane region" description="Helical" evidence="6">
    <location>
        <begin position="550"/>
        <end position="571"/>
    </location>
</feature>
<evidence type="ECO:0000256" key="3">
    <source>
        <dbReference type="ARBA" id="ARBA00022692"/>
    </source>
</evidence>
<dbReference type="InterPro" id="IPR000731">
    <property type="entry name" value="SSD"/>
</dbReference>
<dbReference type="PANTHER" id="PTHR33406">
    <property type="entry name" value="MEMBRANE PROTEIN MJ1562-RELATED"/>
    <property type="match status" value="1"/>
</dbReference>
<keyword evidence="9" id="KW-1185">Reference proteome</keyword>
<protein>
    <submittedName>
        <fullName evidence="8">MMPL family transporter</fullName>
    </submittedName>
</protein>
<feature type="transmembrane region" description="Helical" evidence="6">
    <location>
        <begin position="203"/>
        <end position="223"/>
    </location>
</feature>
<dbReference type="Gene3D" id="1.20.1640.10">
    <property type="entry name" value="Multidrug efflux transporter AcrB transmembrane domain"/>
    <property type="match status" value="2"/>
</dbReference>
<evidence type="ECO:0000256" key="6">
    <source>
        <dbReference type="SAM" id="Phobius"/>
    </source>
</evidence>
<feature type="transmembrane region" description="Helical" evidence="6">
    <location>
        <begin position="519"/>
        <end position="538"/>
    </location>
</feature>
<evidence type="ECO:0000256" key="2">
    <source>
        <dbReference type="ARBA" id="ARBA00022475"/>
    </source>
</evidence>
<dbReference type="InterPro" id="IPR004869">
    <property type="entry name" value="MMPL_dom"/>
</dbReference>